<feature type="transmembrane region" description="Helical" evidence="9">
    <location>
        <begin position="7"/>
        <end position="26"/>
    </location>
</feature>
<keyword evidence="3" id="KW-0597">Phosphoprotein</keyword>
<dbReference type="InterPro" id="IPR004358">
    <property type="entry name" value="Sig_transdc_His_kin-like_C"/>
</dbReference>
<dbReference type="GO" id="GO:0000155">
    <property type="term" value="F:phosphorelay sensor kinase activity"/>
    <property type="evidence" value="ECO:0007669"/>
    <property type="project" value="InterPro"/>
</dbReference>
<evidence type="ECO:0000256" key="8">
    <source>
        <dbReference type="ARBA" id="ARBA00023012"/>
    </source>
</evidence>
<dbReference type="SMART" id="SM00387">
    <property type="entry name" value="HATPase_c"/>
    <property type="match status" value="1"/>
</dbReference>
<evidence type="ECO:0000256" key="1">
    <source>
        <dbReference type="ARBA" id="ARBA00000085"/>
    </source>
</evidence>
<dbReference type="InterPro" id="IPR036097">
    <property type="entry name" value="HisK_dim/P_sf"/>
</dbReference>
<evidence type="ECO:0000256" key="5">
    <source>
        <dbReference type="ARBA" id="ARBA00022741"/>
    </source>
</evidence>
<keyword evidence="12" id="KW-1185">Reference proteome</keyword>
<dbReference type="RefSeq" id="WP_161410475.1">
    <property type="nucleotide sequence ID" value="NZ_WTUZ01000038.1"/>
</dbReference>
<dbReference type="SUPFAM" id="SSF55874">
    <property type="entry name" value="ATPase domain of HSP90 chaperone/DNA topoisomerase II/histidine kinase"/>
    <property type="match status" value="1"/>
</dbReference>
<dbReference type="EMBL" id="WTUZ01000038">
    <property type="protein sequence ID" value="MZQ86151.1"/>
    <property type="molecule type" value="Genomic_DNA"/>
</dbReference>
<dbReference type="InterPro" id="IPR003661">
    <property type="entry name" value="HisK_dim/P_dom"/>
</dbReference>
<dbReference type="SMART" id="SM00388">
    <property type="entry name" value="HisKA"/>
    <property type="match status" value="1"/>
</dbReference>
<dbReference type="SUPFAM" id="SSF47384">
    <property type="entry name" value="Homodimeric domain of signal transducing histidine kinase"/>
    <property type="match status" value="1"/>
</dbReference>
<feature type="transmembrane region" description="Helical" evidence="9">
    <location>
        <begin position="72"/>
        <end position="99"/>
    </location>
</feature>
<gene>
    <name evidence="11" type="ORF">GQF01_29035</name>
</gene>
<accession>A0A6L8V953</accession>
<dbReference type="Pfam" id="PF00512">
    <property type="entry name" value="HisKA"/>
    <property type="match status" value="1"/>
</dbReference>
<keyword evidence="9" id="KW-0472">Membrane</keyword>
<dbReference type="InterPro" id="IPR003594">
    <property type="entry name" value="HATPase_dom"/>
</dbReference>
<keyword evidence="9" id="KW-0812">Transmembrane</keyword>
<dbReference type="GO" id="GO:0005524">
    <property type="term" value="F:ATP binding"/>
    <property type="evidence" value="ECO:0007669"/>
    <property type="project" value="UniProtKB-KW"/>
</dbReference>
<organism evidence="11 12">
    <name type="scientific">Paenibacillus silvestris</name>
    <dbReference type="NCBI Taxonomy" id="2606219"/>
    <lineage>
        <taxon>Bacteria</taxon>
        <taxon>Bacillati</taxon>
        <taxon>Bacillota</taxon>
        <taxon>Bacilli</taxon>
        <taxon>Bacillales</taxon>
        <taxon>Paenibacillaceae</taxon>
        <taxon>Paenibacillus</taxon>
    </lineage>
</organism>
<keyword evidence="4" id="KW-0808">Transferase</keyword>
<proteinExistence type="predicted"/>
<feature type="transmembrane region" description="Helical" evidence="9">
    <location>
        <begin position="137"/>
        <end position="156"/>
    </location>
</feature>
<evidence type="ECO:0000313" key="11">
    <source>
        <dbReference type="EMBL" id="MZQ86151.1"/>
    </source>
</evidence>
<keyword evidence="6 11" id="KW-0418">Kinase</keyword>
<keyword evidence="9" id="KW-1133">Transmembrane helix</keyword>
<evidence type="ECO:0000256" key="6">
    <source>
        <dbReference type="ARBA" id="ARBA00022777"/>
    </source>
</evidence>
<reference evidence="11 12" key="1">
    <citation type="submission" date="2019-12" db="EMBL/GenBank/DDBJ databases">
        <title>Paenibacillus sp. nov. sp. isolated from soil.</title>
        <authorList>
            <person name="Kim J."/>
            <person name="Jeong S.E."/>
            <person name="Jung H.S."/>
            <person name="Jeon C.O."/>
        </authorList>
    </citation>
    <scope>NUCLEOTIDE SEQUENCE [LARGE SCALE GENOMIC DNA]</scope>
    <source>
        <strain evidence="11 12">5J-6</strain>
    </source>
</reference>
<evidence type="ECO:0000259" key="10">
    <source>
        <dbReference type="PROSITE" id="PS50109"/>
    </source>
</evidence>
<comment type="caution">
    <text evidence="11">The sequence shown here is derived from an EMBL/GenBank/DDBJ whole genome shotgun (WGS) entry which is preliminary data.</text>
</comment>
<keyword evidence="8" id="KW-0902">Two-component regulatory system</keyword>
<dbReference type="Pfam" id="PF02518">
    <property type="entry name" value="HATPase_c"/>
    <property type="match status" value="1"/>
</dbReference>
<dbReference type="Gene3D" id="1.10.287.130">
    <property type="match status" value="1"/>
</dbReference>
<dbReference type="Proteomes" id="UP000481087">
    <property type="component" value="Unassembled WGS sequence"/>
</dbReference>
<name>A0A6L8V953_9BACL</name>
<dbReference type="Gene3D" id="3.30.565.10">
    <property type="entry name" value="Histidine kinase-like ATPase, C-terminal domain"/>
    <property type="match status" value="1"/>
</dbReference>
<sequence>MNIFDDLLLNILVLTVPIVLTHIFWLEKPGSLDSYDKYRQVFLLFICSLAAIFCVTHPFFKPIGNHFDLHIIPVLIAFLYGGIRSGLAVSGLILAYVYMMNGPNFVWIVTLLALLVPFILAFIALSNWKHLTPKVMFPTLLAFISALATFCITLLYRVGSFVPVDRTFLVYGILYCLVHLFTMWLLTYLIARIRENITLRQEIQRSEKLNVLSELAASVAHEIRNPMTVARGFMQILSQSQVTEEKKHVYTAMVIEEIDRAQGIITDYLSFAKPEAEKLEPLNLSDLSSKLNNLILPYAAARGVDIQIDMKSPLVIQANEEKIMQCLLNLTKNGIEAMTNGGALQIIGFKKGSNVILQITDTGVGMTAEQINRLGTPFYSTKNKSTGLSMMVSYRIIRTFGGLIEVTSEPNQGTCFTISLPAV</sequence>
<evidence type="ECO:0000313" key="12">
    <source>
        <dbReference type="Proteomes" id="UP000481087"/>
    </source>
</evidence>
<evidence type="ECO:0000256" key="4">
    <source>
        <dbReference type="ARBA" id="ARBA00022679"/>
    </source>
</evidence>
<dbReference type="PRINTS" id="PR00344">
    <property type="entry name" value="BCTRLSENSOR"/>
</dbReference>
<evidence type="ECO:0000256" key="7">
    <source>
        <dbReference type="ARBA" id="ARBA00022840"/>
    </source>
</evidence>
<dbReference type="AlphaFoldDB" id="A0A6L8V953"/>
<keyword evidence="5" id="KW-0547">Nucleotide-binding</keyword>
<dbReference type="InterPro" id="IPR036890">
    <property type="entry name" value="HATPase_C_sf"/>
</dbReference>
<protein>
    <recommendedName>
        <fullName evidence="2">histidine kinase</fullName>
        <ecNumber evidence="2">2.7.13.3</ecNumber>
    </recommendedName>
</protein>
<evidence type="ECO:0000256" key="3">
    <source>
        <dbReference type="ARBA" id="ARBA00022553"/>
    </source>
</evidence>
<comment type="catalytic activity">
    <reaction evidence="1">
        <text>ATP + protein L-histidine = ADP + protein N-phospho-L-histidine.</text>
        <dbReference type="EC" id="2.7.13.3"/>
    </reaction>
</comment>
<evidence type="ECO:0000256" key="2">
    <source>
        <dbReference type="ARBA" id="ARBA00012438"/>
    </source>
</evidence>
<keyword evidence="7" id="KW-0067">ATP-binding</keyword>
<dbReference type="CDD" id="cd00082">
    <property type="entry name" value="HisKA"/>
    <property type="match status" value="1"/>
</dbReference>
<dbReference type="EC" id="2.7.13.3" evidence="2"/>
<dbReference type="PROSITE" id="PS50109">
    <property type="entry name" value="HIS_KIN"/>
    <property type="match status" value="1"/>
</dbReference>
<dbReference type="PANTHER" id="PTHR43065">
    <property type="entry name" value="SENSOR HISTIDINE KINASE"/>
    <property type="match status" value="1"/>
</dbReference>
<feature type="transmembrane region" description="Helical" evidence="9">
    <location>
        <begin position="38"/>
        <end position="60"/>
    </location>
</feature>
<feature type="transmembrane region" description="Helical" evidence="9">
    <location>
        <begin position="105"/>
        <end position="125"/>
    </location>
</feature>
<feature type="domain" description="Histidine kinase" evidence="10">
    <location>
        <begin position="218"/>
        <end position="423"/>
    </location>
</feature>
<dbReference type="PANTHER" id="PTHR43065:SF46">
    <property type="entry name" value="C4-DICARBOXYLATE TRANSPORT SENSOR PROTEIN DCTB"/>
    <property type="match status" value="1"/>
</dbReference>
<evidence type="ECO:0000256" key="9">
    <source>
        <dbReference type="SAM" id="Phobius"/>
    </source>
</evidence>
<feature type="transmembrane region" description="Helical" evidence="9">
    <location>
        <begin position="168"/>
        <end position="191"/>
    </location>
</feature>
<dbReference type="InterPro" id="IPR005467">
    <property type="entry name" value="His_kinase_dom"/>
</dbReference>